<protein>
    <submittedName>
        <fullName evidence="1">Uncharacterized protein</fullName>
    </submittedName>
</protein>
<accession>A0A3N4LVP7</accession>
<keyword evidence="2" id="KW-1185">Reference proteome</keyword>
<dbReference type="AlphaFoldDB" id="A0A3N4LVP7"/>
<name>A0A3N4LVP7_9PEZI</name>
<dbReference type="OrthoDB" id="1334205at2759"/>
<evidence type="ECO:0000313" key="2">
    <source>
        <dbReference type="Proteomes" id="UP000267821"/>
    </source>
</evidence>
<gene>
    <name evidence="1" type="ORF">L211DRAFT_600176</name>
</gene>
<reference evidence="1 2" key="1">
    <citation type="journal article" date="2018" name="Nat. Ecol. Evol.">
        <title>Pezizomycetes genomes reveal the molecular basis of ectomycorrhizal truffle lifestyle.</title>
        <authorList>
            <person name="Murat C."/>
            <person name="Payen T."/>
            <person name="Noel B."/>
            <person name="Kuo A."/>
            <person name="Morin E."/>
            <person name="Chen J."/>
            <person name="Kohler A."/>
            <person name="Krizsan K."/>
            <person name="Balestrini R."/>
            <person name="Da Silva C."/>
            <person name="Montanini B."/>
            <person name="Hainaut M."/>
            <person name="Levati E."/>
            <person name="Barry K.W."/>
            <person name="Belfiori B."/>
            <person name="Cichocki N."/>
            <person name="Clum A."/>
            <person name="Dockter R.B."/>
            <person name="Fauchery L."/>
            <person name="Guy J."/>
            <person name="Iotti M."/>
            <person name="Le Tacon F."/>
            <person name="Lindquist E.A."/>
            <person name="Lipzen A."/>
            <person name="Malagnac F."/>
            <person name="Mello A."/>
            <person name="Molinier V."/>
            <person name="Miyauchi S."/>
            <person name="Poulain J."/>
            <person name="Riccioni C."/>
            <person name="Rubini A."/>
            <person name="Sitrit Y."/>
            <person name="Splivallo R."/>
            <person name="Traeger S."/>
            <person name="Wang M."/>
            <person name="Zifcakova L."/>
            <person name="Wipf D."/>
            <person name="Zambonelli A."/>
            <person name="Paolocci F."/>
            <person name="Nowrousian M."/>
            <person name="Ottonello S."/>
            <person name="Baldrian P."/>
            <person name="Spatafora J.W."/>
            <person name="Henrissat B."/>
            <person name="Nagy L.G."/>
            <person name="Aury J.M."/>
            <person name="Wincker P."/>
            <person name="Grigoriev I.V."/>
            <person name="Bonfante P."/>
            <person name="Martin F.M."/>
        </authorList>
    </citation>
    <scope>NUCLEOTIDE SEQUENCE [LARGE SCALE GENOMIC DNA]</scope>
    <source>
        <strain evidence="1 2">ATCC MYA-4762</strain>
    </source>
</reference>
<dbReference type="Proteomes" id="UP000267821">
    <property type="component" value="Unassembled WGS sequence"/>
</dbReference>
<dbReference type="InParanoid" id="A0A3N4LVP7"/>
<organism evidence="1 2">
    <name type="scientific">Terfezia boudieri ATCC MYA-4762</name>
    <dbReference type="NCBI Taxonomy" id="1051890"/>
    <lineage>
        <taxon>Eukaryota</taxon>
        <taxon>Fungi</taxon>
        <taxon>Dikarya</taxon>
        <taxon>Ascomycota</taxon>
        <taxon>Pezizomycotina</taxon>
        <taxon>Pezizomycetes</taxon>
        <taxon>Pezizales</taxon>
        <taxon>Pezizaceae</taxon>
        <taxon>Terfezia</taxon>
    </lineage>
</organism>
<sequence length="200" mass="22664">MLGMLLVKEIVRLEYAEGVRKLSWNADGTAMNLLCPAKKIHSRGDTLNLPVFNIIAYKTIYSTKSLATCFWPGPRAPRTKVPISLSSPTESQPRRAKASNWTQRAERLQRVQLSPRRSTLLTSAPRTALWELLTTHRQPGMPVGTQLSCFSSPIQAMLSRSLSRSYKVMDSLEVAVIRVTSKRYSTIVHIWQETPERELR</sequence>
<proteinExistence type="predicted"/>
<dbReference type="EMBL" id="ML121532">
    <property type="protein sequence ID" value="RPB26984.1"/>
    <property type="molecule type" value="Genomic_DNA"/>
</dbReference>
<evidence type="ECO:0000313" key="1">
    <source>
        <dbReference type="EMBL" id="RPB26984.1"/>
    </source>
</evidence>